<protein>
    <submittedName>
        <fullName evidence="1">RloB domain-containing protein</fullName>
    </submittedName>
</protein>
<dbReference type="Pfam" id="PF13707">
    <property type="entry name" value="RloB"/>
    <property type="match status" value="1"/>
</dbReference>
<evidence type="ECO:0000313" key="1">
    <source>
        <dbReference type="EMBL" id="MFC0320726.1"/>
    </source>
</evidence>
<dbReference type="RefSeq" id="WP_377477796.1">
    <property type="nucleotide sequence ID" value="NZ_JBHLWO010000002.1"/>
</dbReference>
<name>A0ABV6HPT4_9SPHI</name>
<gene>
    <name evidence="1" type="ORF">ACFFI0_20540</name>
</gene>
<dbReference type="Proteomes" id="UP001589774">
    <property type="component" value="Unassembled WGS sequence"/>
</dbReference>
<proteinExistence type="predicted"/>
<keyword evidence="2" id="KW-1185">Reference proteome</keyword>
<dbReference type="EMBL" id="JBHLWO010000002">
    <property type="protein sequence ID" value="MFC0320726.1"/>
    <property type="molecule type" value="Genomic_DNA"/>
</dbReference>
<accession>A0ABV6HPT4</accession>
<organism evidence="1 2">
    <name type="scientific">Olivibacter oleidegradans</name>
    <dbReference type="NCBI Taxonomy" id="760123"/>
    <lineage>
        <taxon>Bacteria</taxon>
        <taxon>Pseudomonadati</taxon>
        <taxon>Bacteroidota</taxon>
        <taxon>Sphingobacteriia</taxon>
        <taxon>Sphingobacteriales</taxon>
        <taxon>Sphingobacteriaceae</taxon>
        <taxon>Olivibacter</taxon>
    </lineage>
</organism>
<reference evidence="1 2" key="1">
    <citation type="submission" date="2024-09" db="EMBL/GenBank/DDBJ databases">
        <authorList>
            <person name="Sun Q."/>
            <person name="Mori K."/>
        </authorList>
    </citation>
    <scope>NUCLEOTIDE SEQUENCE [LARGE SCALE GENOMIC DNA]</scope>
    <source>
        <strain evidence="1 2">CCM 7765</strain>
    </source>
</reference>
<sequence length="75" mass="9006">MSRQVYKEMIEHHLKPILGNEFRYEKNSKQMYALLKEYGSLDNAIRNAKRLAERFKGRQDYANHNPSTMVYQLIE</sequence>
<dbReference type="InterPro" id="IPR025591">
    <property type="entry name" value="RloB"/>
</dbReference>
<comment type="caution">
    <text evidence="1">The sequence shown here is derived from an EMBL/GenBank/DDBJ whole genome shotgun (WGS) entry which is preliminary data.</text>
</comment>
<evidence type="ECO:0000313" key="2">
    <source>
        <dbReference type="Proteomes" id="UP001589774"/>
    </source>
</evidence>